<evidence type="ECO:0000313" key="3">
    <source>
        <dbReference type="EnsemblPlants" id="KQJ86748"/>
    </source>
</evidence>
<dbReference type="ExpressionAtlas" id="A0A0Q3EK23">
    <property type="expression patterns" value="baseline"/>
</dbReference>
<dbReference type="InterPro" id="IPR044171">
    <property type="entry name" value="LAX2-like"/>
</dbReference>
<dbReference type="GO" id="GO:0006355">
    <property type="term" value="P:regulation of DNA-templated transcription"/>
    <property type="evidence" value="ECO:0000318"/>
    <property type="project" value="GO_Central"/>
</dbReference>
<dbReference type="Gramene" id="KQJ86748">
    <property type="protein sequence ID" value="KQJ86748"/>
    <property type="gene ID" value="BRADI_4g07490v3"/>
</dbReference>
<evidence type="ECO:0000313" key="4">
    <source>
        <dbReference type="Proteomes" id="UP000008810"/>
    </source>
</evidence>
<dbReference type="AlphaFoldDB" id="A0A0Q3EK23"/>
<dbReference type="Gene3D" id="3.10.20.90">
    <property type="entry name" value="Phosphatidylinositol 3-kinase Catalytic Subunit, Chain A, domain 1"/>
    <property type="match status" value="1"/>
</dbReference>
<reference evidence="2" key="2">
    <citation type="submission" date="2017-06" db="EMBL/GenBank/DDBJ databases">
        <title>WGS assembly of Brachypodium distachyon.</title>
        <authorList>
            <consortium name="The International Brachypodium Initiative"/>
            <person name="Lucas S."/>
            <person name="Harmon-Smith M."/>
            <person name="Lail K."/>
            <person name="Tice H."/>
            <person name="Grimwood J."/>
            <person name="Bruce D."/>
            <person name="Barry K."/>
            <person name="Shu S."/>
            <person name="Lindquist E."/>
            <person name="Wang M."/>
            <person name="Pitluck S."/>
            <person name="Vogel J.P."/>
            <person name="Garvin D.F."/>
            <person name="Mockler T.C."/>
            <person name="Schmutz J."/>
            <person name="Rokhsar D."/>
            <person name="Bevan M.W."/>
        </authorList>
    </citation>
    <scope>NUCLEOTIDE SEQUENCE</scope>
    <source>
        <strain evidence="2">Bd21</strain>
    </source>
</reference>
<protein>
    <submittedName>
        <fullName evidence="2 3">Uncharacterized protein</fullName>
    </submittedName>
</protein>
<accession>A0A0Q3EK23</accession>
<evidence type="ECO:0000313" key="2">
    <source>
        <dbReference type="EMBL" id="KQJ86748.1"/>
    </source>
</evidence>
<dbReference type="RefSeq" id="XP_014757565.1">
    <property type="nucleotide sequence ID" value="XM_014902079.2"/>
</dbReference>
<evidence type="ECO:0000256" key="1">
    <source>
        <dbReference type="SAM" id="MobiDB-lite"/>
    </source>
</evidence>
<gene>
    <name evidence="3" type="primary">LOC100835560</name>
    <name evidence="2" type="ORF">BRADI_4g07490v3</name>
</gene>
<feature type="region of interest" description="Disordered" evidence="1">
    <location>
        <begin position="45"/>
        <end position="164"/>
    </location>
</feature>
<feature type="compositionally biased region" description="Low complexity" evidence="1">
    <location>
        <begin position="87"/>
        <end position="103"/>
    </location>
</feature>
<sequence>MVTFLRPHPLAHGPAAVDVRLRIRSKLQSSSSPLVPCCGCSSLSLSSPMAQDPSHPHRQTKEDQDAADTNPQQQPHPDQHDVVQEPAASTSSSSSSGGDTAGSWLQLGVGGGQPGPGSPSPSSSSARRPKRPRTDYEAAGPSTPAGPELGLSLFPGPSSSPASASASVAPVVAAAPPPAHEAGTWFVLQAAQNQRTEPPPLPQIPRSYLRVRDGRMTVRLVMSYLVNKLGLEDDSQLEITCRGQRLLPAMTLQHVRDTIWRPPPAEAAAVLPAPGSSSTNQVMTLHYGRS</sequence>
<name>A0A0Q3EK23_BRADI</name>
<dbReference type="Proteomes" id="UP000008810">
    <property type="component" value="Chromosome 4"/>
</dbReference>
<proteinExistence type="predicted"/>
<dbReference type="PANTHER" id="PTHR47290">
    <property type="entry name" value="RING FINGER PROTEIN"/>
    <property type="match status" value="1"/>
</dbReference>
<dbReference type="EMBL" id="CM000883">
    <property type="protein sequence ID" value="KQJ86748.1"/>
    <property type="molecule type" value="Genomic_DNA"/>
</dbReference>
<dbReference type="OrthoDB" id="1932457at2759"/>
<dbReference type="PANTHER" id="PTHR47290:SF5">
    <property type="entry name" value="OS12G0479100 PROTEIN"/>
    <property type="match status" value="1"/>
</dbReference>
<organism evidence="2">
    <name type="scientific">Brachypodium distachyon</name>
    <name type="common">Purple false brome</name>
    <name type="synonym">Trachynia distachya</name>
    <dbReference type="NCBI Taxonomy" id="15368"/>
    <lineage>
        <taxon>Eukaryota</taxon>
        <taxon>Viridiplantae</taxon>
        <taxon>Streptophyta</taxon>
        <taxon>Embryophyta</taxon>
        <taxon>Tracheophyta</taxon>
        <taxon>Spermatophyta</taxon>
        <taxon>Magnoliopsida</taxon>
        <taxon>Liliopsida</taxon>
        <taxon>Poales</taxon>
        <taxon>Poaceae</taxon>
        <taxon>BOP clade</taxon>
        <taxon>Pooideae</taxon>
        <taxon>Stipodae</taxon>
        <taxon>Brachypodieae</taxon>
        <taxon>Brachypodium</taxon>
    </lineage>
</organism>
<keyword evidence="4" id="KW-1185">Reference proteome</keyword>
<dbReference type="GO" id="GO:0005634">
    <property type="term" value="C:nucleus"/>
    <property type="evidence" value="ECO:0000318"/>
    <property type="project" value="GO_Central"/>
</dbReference>
<reference evidence="3" key="3">
    <citation type="submission" date="2018-08" db="UniProtKB">
        <authorList>
            <consortium name="EnsemblPlants"/>
        </authorList>
    </citation>
    <scope>IDENTIFICATION</scope>
    <source>
        <strain evidence="3">cv. Bd21</strain>
    </source>
</reference>
<reference evidence="2 3" key="1">
    <citation type="journal article" date="2010" name="Nature">
        <title>Genome sequencing and analysis of the model grass Brachypodium distachyon.</title>
        <authorList>
            <consortium name="International Brachypodium Initiative"/>
        </authorList>
    </citation>
    <scope>NUCLEOTIDE SEQUENCE [LARGE SCALE GENOMIC DNA]</scope>
    <source>
        <strain evidence="2">Bd21</strain>
        <strain evidence="3">cv. Bd21</strain>
    </source>
</reference>
<dbReference type="GeneID" id="100835560"/>
<dbReference type="EnsemblPlants" id="KQJ86748">
    <property type="protein sequence ID" value="KQJ86748"/>
    <property type="gene ID" value="BRADI_4g07490v3"/>
</dbReference>
<dbReference type="STRING" id="15368.A0A0Q3EK23"/>